<evidence type="ECO:0000256" key="8">
    <source>
        <dbReference type="SAM" id="Phobius"/>
    </source>
</evidence>
<feature type="transmembrane region" description="Helical" evidence="8">
    <location>
        <begin position="25"/>
        <end position="46"/>
    </location>
</feature>
<keyword evidence="4" id="KW-0378">Hydrolase</keyword>
<dbReference type="AlphaFoldDB" id="A0AAJ1BGU1"/>
<dbReference type="PANTHER" id="PTHR33209">
    <property type="entry name" value="PROTEASE 4"/>
    <property type="match status" value="1"/>
</dbReference>
<keyword evidence="8" id="KW-0812">Transmembrane</keyword>
<evidence type="ECO:0000313" key="10">
    <source>
        <dbReference type="EMBL" id="MCH4294490.1"/>
    </source>
</evidence>
<dbReference type="InterPro" id="IPR004635">
    <property type="entry name" value="Pept_S49_SppA"/>
</dbReference>
<keyword evidence="5" id="KW-0720">Serine protease</keyword>
<accession>A0AAJ1BGU1</accession>
<evidence type="ECO:0000256" key="6">
    <source>
        <dbReference type="ARBA" id="ARBA00023136"/>
    </source>
</evidence>
<evidence type="ECO:0000256" key="7">
    <source>
        <dbReference type="PIRSR" id="PIRSR001217-1"/>
    </source>
</evidence>
<dbReference type="InterPro" id="IPR004634">
    <property type="entry name" value="Pept_S49_pIV"/>
</dbReference>
<dbReference type="NCBIfam" id="TIGR00706">
    <property type="entry name" value="SppA_dom"/>
    <property type="match status" value="1"/>
</dbReference>
<evidence type="ECO:0000256" key="5">
    <source>
        <dbReference type="ARBA" id="ARBA00022825"/>
    </source>
</evidence>
<dbReference type="InterPro" id="IPR029045">
    <property type="entry name" value="ClpP/crotonase-like_dom_sf"/>
</dbReference>
<feature type="active site" description="Nucleophile" evidence="7">
    <location>
        <position position="411"/>
    </location>
</feature>
<dbReference type="GO" id="GO:0016020">
    <property type="term" value="C:membrane"/>
    <property type="evidence" value="ECO:0007669"/>
    <property type="project" value="UniProtKB-SubCell"/>
</dbReference>
<dbReference type="Pfam" id="PF01343">
    <property type="entry name" value="Peptidase_S49"/>
    <property type="match status" value="2"/>
</dbReference>
<dbReference type="InterPro" id="IPR047272">
    <property type="entry name" value="S49_SppA_C"/>
</dbReference>
<comment type="similarity">
    <text evidence="2">Belongs to the peptidase S49 family.</text>
</comment>
<evidence type="ECO:0000259" key="9">
    <source>
        <dbReference type="Pfam" id="PF01343"/>
    </source>
</evidence>
<keyword evidence="11" id="KW-1185">Reference proteome</keyword>
<dbReference type="EMBL" id="JAKUDL010000002">
    <property type="protein sequence ID" value="MCH4294490.1"/>
    <property type="molecule type" value="Genomic_DNA"/>
</dbReference>
<protein>
    <submittedName>
        <fullName evidence="10">Signal peptide peptidase SppA</fullName>
    </submittedName>
</protein>
<dbReference type="GO" id="GO:0006465">
    <property type="term" value="P:signal peptide processing"/>
    <property type="evidence" value="ECO:0007669"/>
    <property type="project" value="InterPro"/>
</dbReference>
<dbReference type="InterPro" id="IPR047217">
    <property type="entry name" value="S49_SppA_67K_type_N"/>
</dbReference>
<comment type="subcellular location">
    <subcellularLocation>
        <location evidence="1">Membrane</location>
    </subcellularLocation>
</comment>
<sequence>MAKKPLTTKNTLLLIWNTINFVRKLIINIVFFPIFILVLIVAVVAISSDNELKVEPGSALVLNLSGSLVDQARRIDPFTQMLSQGNANDENAEVLLSDLLYVIDNATHDERIGAIVLDLSGMNAGISKLTAVGEALKNFREAGKKVIAIGDWYGRSQYYLASYADEIYLNPRGEVFVDGYAAYNLYFKSALEKLKVKTHVFRVGTYKSAVEPYIRDDMSPAAREATQLLIDDLWSSYAATVAANRGIETSELVLDADTYLSRLNEFDGDSAELAVKQGWVDGLKSDEEFRQAMIELVGEESEEHSFRQVHFHDYYKLVQPQPQLLPVDSVGVIVAKGTIMNGYQAPGDIGGKSTAELIREARFDDSIKAVVLRVDSPGGSAFASEEIRQELLALKAAGKPVVVSMGSMAASGGYWISASADYIYATPTTLTGSIGIFGLITTFEDSLAAIGVHADGVATSEWAAHSPFKSLSPKLEAAIQRNIERGYKEFISLVADERGMSLEQVDAIAQGRVWSGKKALELGLVDELGDMPEALSKAAELAGMETFDTQLIEQQMSPEELFIQEMFASASALLPQSARQSSLVDKLMSVWGKVLEDIARFDDPKGAYLYCEYCQLQ</sequence>
<dbReference type="GO" id="GO:0008236">
    <property type="term" value="F:serine-type peptidase activity"/>
    <property type="evidence" value="ECO:0007669"/>
    <property type="project" value="UniProtKB-KW"/>
</dbReference>
<proteinExistence type="inferred from homology"/>
<name>A0AAJ1BGU1_9GAMM</name>
<evidence type="ECO:0000313" key="11">
    <source>
        <dbReference type="Proteomes" id="UP001297581"/>
    </source>
</evidence>
<dbReference type="SUPFAM" id="SSF52096">
    <property type="entry name" value="ClpP/crotonase"/>
    <property type="match status" value="2"/>
</dbReference>
<feature type="domain" description="Peptidase S49" evidence="9">
    <location>
        <begin position="394"/>
        <end position="544"/>
    </location>
</feature>
<dbReference type="RefSeq" id="WP_240590820.1">
    <property type="nucleotide sequence ID" value="NZ_JAKUDL010000002.1"/>
</dbReference>
<evidence type="ECO:0000256" key="3">
    <source>
        <dbReference type="ARBA" id="ARBA00022670"/>
    </source>
</evidence>
<dbReference type="Proteomes" id="UP001297581">
    <property type="component" value="Unassembled WGS sequence"/>
</dbReference>
<evidence type="ECO:0000256" key="1">
    <source>
        <dbReference type="ARBA" id="ARBA00004370"/>
    </source>
</evidence>
<reference evidence="10 11" key="1">
    <citation type="submission" date="2022-02" db="EMBL/GenBank/DDBJ databases">
        <title>The genome sequence of Shewanella sp. 3B26.</title>
        <authorList>
            <person name="Du J."/>
        </authorList>
    </citation>
    <scope>NUCLEOTIDE SEQUENCE [LARGE SCALE GENOMIC DNA]</scope>
    <source>
        <strain evidence="10 11">3B26</strain>
    </source>
</reference>
<gene>
    <name evidence="10" type="primary">sppA</name>
    <name evidence="10" type="ORF">MJ923_09270</name>
</gene>
<dbReference type="CDD" id="cd07018">
    <property type="entry name" value="S49_SppA_67K_type"/>
    <property type="match status" value="1"/>
</dbReference>
<evidence type="ECO:0000256" key="2">
    <source>
        <dbReference type="ARBA" id="ARBA00008683"/>
    </source>
</evidence>
<feature type="domain" description="Peptidase S49" evidence="9">
    <location>
        <begin position="139"/>
        <end position="295"/>
    </location>
</feature>
<dbReference type="NCBIfam" id="TIGR00705">
    <property type="entry name" value="SppA_67K"/>
    <property type="match status" value="1"/>
</dbReference>
<dbReference type="PIRSF" id="PIRSF001217">
    <property type="entry name" value="Protease_4_SppA"/>
    <property type="match status" value="1"/>
</dbReference>
<dbReference type="Gene3D" id="6.20.330.10">
    <property type="match status" value="1"/>
</dbReference>
<dbReference type="InterPro" id="IPR002142">
    <property type="entry name" value="Peptidase_S49"/>
</dbReference>
<keyword evidence="6 8" id="KW-0472">Membrane</keyword>
<dbReference type="PANTHER" id="PTHR33209:SF1">
    <property type="entry name" value="PEPTIDASE S49 DOMAIN-CONTAINING PROTEIN"/>
    <property type="match status" value="1"/>
</dbReference>
<keyword evidence="3" id="KW-0645">Protease</keyword>
<organism evidence="10 11">
    <name type="scientific">Shewanella zhuhaiensis</name>
    <dbReference type="NCBI Taxonomy" id="2919576"/>
    <lineage>
        <taxon>Bacteria</taxon>
        <taxon>Pseudomonadati</taxon>
        <taxon>Pseudomonadota</taxon>
        <taxon>Gammaproteobacteria</taxon>
        <taxon>Alteromonadales</taxon>
        <taxon>Shewanellaceae</taxon>
        <taxon>Shewanella</taxon>
    </lineage>
</organism>
<feature type="active site" description="Proton donor/acceptor" evidence="7">
    <location>
        <position position="207"/>
    </location>
</feature>
<dbReference type="Gene3D" id="3.90.226.10">
    <property type="entry name" value="2-enoyl-CoA Hydratase, Chain A, domain 1"/>
    <property type="match status" value="3"/>
</dbReference>
<evidence type="ECO:0000256" key="4">
    <source>
        <dbReference type="ARBA" id="ARBA00022801"/>
    </source>
</evidence>
<keyword evidence="8" id="KW-1133">Transmembrane helix</keyword>
<comment type="caution">
    <text evidence="10">The sequence shown here is derived from an EMBL/GenBank/DDBJ whole genome shotgun (WGS) entry which is preliminary data.</text>
</comment>
<dbReference type="CDD" id="cd07023">
    <property type="entry name" value="S49_Sppa_N_C"/>
    <property type="match status" value="1"/>
</dbReference>